<name>A0AA39PKQ2_9AGAR</name>
<comment type="caution">
    <text evidence="2">The sequence shown here is derived from an EMBL/GenBank/DDBJ whole genome shotgun (WGS) entry which is preliminary data.</text>
</comment>
<gene>
    <name evidence="2" type="ORF">IW261DRAFT_872181</name>
</gene>
<dbReference type="EMBL" id="JAUEPR010000005">
    <property type="protein sequence ID" value="KAK0485003.1"/>
    <property type="molecule type" value="Genomic_DNA"/>
</dbReference>
<dbReference type="AlphaFoldDB" id="A0AA39PKQ2"/>
<feature type="chain" id="PRO_5041261168" evidence="1">
    <location>
        <begin position="20"/>
        <end position="251"/>
    </location>
</feature>
<keyword evidence="1" id="KW-0732">Signal</keyword>
<evidence type="ECO:0000256" key="1">
    <source>
        <dbReference type="SAM" id="SignalP"/>
    </source>
</evidence>
<keyword evidence="3" id="KW-1185">Reference proteome</keyword>
<dbReference type="Proteomes" id="UP001175227">
    <property type="component" value="Unassembled WGS sequence"/>
</dbReference>
<protein>
    <submittedName>
        <fullName evidence="2">Uncharacterized protein</fullName>
    </submittedName>
</protein>
<organism evidence="2 3">
    <name type="scientific">Armillaria novae-zelandiae</name>
    <dbReference type="NCBI Taxonomy" id="153914"/>
    <lineage>
        <taxon>Eukaryota</taxon>
        <taxon>Fungi</taxon>
        <taxon>Dikarya</taxon>
        <taxon>Basidiomycota</taxon>
        <taxon>Agaricomycotina</taxon>
        <taxon>Agaricomycetes</taxon>
        <taxon>Agaricomycetidae</taxon>
        <taxon>Agaricales</taxon>
        <taxon>Marasmiineae</taxon>
        <taxon>Physalacriaceae</taxon>
        <taxon>Armillaria</taxon>
    </lineage>
</organism>
<evidence type="ECO:0000313" key="2">
    <source>
        <dbReference type="EMBL" id="KAK0485003.1"/>
    </source>
</evidence>
<reference evidence="2" key="1">
    <citation type="submission" date="2023-06" db="EMBL/GenBank/DDBJ databases">
        <authorList>
            <consortium name="Lawrence Berkeley National Laboratory"/>
            <person name="Ahrendt S."/>
            <person name="Sahu N."/>
            <person name="Indic B."/>
            <person name="Wong-Bajracharya J."/>
            <person name="Merenyi Z."/>
            <person name="Ke H.-M."/>
            <person name="Monk M."/>
            <person name="Kocsube S."/>
            <person name="Drula E."/>
            <person name="Lipzen A."/>
            <person name="Balint B."/>
            <person name="Henrissat B."/>
            <person name="Andreopoulos B."/>
            <person name="Martin F.M."/>
            <person name="Harder C.B."/>
            <person name="Rigling D."/>
            <person name="Ford K.L."/>
            <person name="Foster G.D."/>
            <person name="Pangilinan J."/>
            <person name="Papanicolaou A."/>
            <person name="Barry K."/>
            <person name="LaButti K."/>
            <person name="Viragh M."/>
            <person name="Koriabine M."/>
            <person name="Yan M."/>
            <person name="Riley R."/>
            <person name="Champramary S."/>
            <person name="Plett K.L."/>
            <person name="Tsai I.J."/>
            <person name="Slot J."/>
            <person name="Sipos G."/>
            <person name="Plett J."/>
            <person name="Nagy L.G."/>
            <person name="Grigoriev I.V."/>
        </authorList>
    </citation>
    <scope>NUCLEOTIDE SEQUENCE</scope>
    <source>
        <strain evidence="2">ICMP 16352</strain>
    </source>
</reference>
<evidence type="ECO:0000313" key="3">
    <source>
        <dbReference type="Proteomes" id="UP001175227"/>
    </source>
</evidence>
<sequence length="251" mass="28162">MALHTLAIFSLFSWAAALANPLASRDLPSSIEILRFTADSITRDSAVFWQYPLASSANTVLTDVMAFNSEVQTALTQIPNTVMSEEDADSTRRTFLDIYYDTQDGFNALSFAASYFAPFGLVPTLCCLTECIQAGLHTLVNETLAVTPVRSLPSFQCHRRHGISSYRKTTSLPSGPWPARFCQRRIRLLRITAKHAVGKYFIHVWRPQRKYLYFSCDLESWPLTLASTSHYQSSAVKLAIQSGLNLYYLPS</sequence>
<accession>A0AA39PKQ2</accession>
<feature type="signal peptide" evidence="1">
    <location>
        <begin position="1"/>
        <end position="19"/>
    </location>
</feature>
<proteinExistence type="predicted"/>